<evidence type="ECO:0000313" key="11">
    <source>
        <dbReference type="EMBL" id="QRQ81593.1"/>
    </source>
</evidence>
<dbReference type="EMBL" id="CP069798">
    <property type="protein sequence ID" value="QRQ81593.1"/>
    <property type="molecule type" value="Genomic_DNA"/>
</dbReference>
<dbReference type="Pfam" id="PF02861">
    <property type="entry name" value="Clp_N"/>
    <property type="match status" value="1"/>
</dbReference>
<dbReference type="Gene3D" id="1.10.1780.10">
    <property type="entry name" value="Clp, N-terminal domain"/>
    <property type="match status" value="1"/>
</dbReference>
<dbReference type="InterPro" id="IPR027417">
    <property type="entry name" value="P-loop_NTPase"/>
</dbReference>
<keyword evidence="2 7" id="KW-0677">Repeat</keyword>
<feature type="region of interest" description="Disordered" evidence="9">
    <location>
        <begin position="150"/>
        <end position="169"/>
    </location>
</feature>
<dbReference type="InterPro" id="IPR019489">
    <property type="entry name" value="Clp_ATPase_C"/>
</dbReference>
<comment type="function">
    <text evidence="6">Part of a stress-induced multi-chaperone system, it is involved in the recovery of the cell from heat-induced damage, in cooperation with DnaK, DnaJ and GrpE. Acts before DnaK, in the processing of protein aggregates. Protein binding stimulates the ATPase activity; ATP hydrolysis unfolds the denatured protein aggregates, which probably helps expose new hydrophobic binding sites on the surface of ClpB-bound aggregates, contributing to the solubilization and refolding of denatured protein aggregates by DnaK.</text>
</comment>
<evidence type="ECO:0000256" key="7">
    <source>
        <dbReference type="PROSITE-ProRule" id="PRU01251"/>
    </source>
</evidence>
<dbReference type="GO" id="GO:0016887">
    <property type="term" value="F:ATP hydrolysis activity"/>
    <property type="evidence" value="ECO:0007669"/>
    <property type="project" value="InterPro"/>
</dbReference>
<dbReference type="SMART" id="SM01086">
    <property type="entry name" value="ClpB_D2-small"/>
    <property type="match status" value="1"/>
</dbReference>
<dbReference type="SUPFAM" id="SSF81923">
    <property type="entry name" value="Double Clp-N motif"/>
    <property type="match status" value="1"/>
</dbReference>
<dbReference type="GO" id="GO:0005737">
    <property type="term" value="C:cytoplasm"/>
    <property type="evidence" value="ECO:0007669"/>
    <property type="project" value="TreeGrafter"/>
</dbReference>
<dbReference type="InterPro" id="IPR013461">
    <property type="entry name" value="ClpA"/>
</dbReference>
<keyword evidence="3 8" id="KW-0547">Nucleotide-binding</keyword>
<dbReference type="GO" id="GO:0005524">
    <property type="term" value="F:ATP binding"/>
    <property type="evidence" value="ECO:0007669"/>
    <property type="project" value="UniProtKB-KW"/>
</dbReference>
<name>A0A892ZG24_9NEIS</name>
<dbReference type="AlphaFoldDB" id="A0A892ZG24"/>
<dbReference type="Proteomes" id="UP000653156">
    <property type="component" value="Chromosome"/>
</dbReference>
<dbReference type="PROSITE" id="PS00870">
    <property type="entry name" value="CLPAB_1"/>
    <property type="match status" value="1"/>
</dbReference>
<dbReference type="InterPro" id="IPR003593">
    <property type="entry name" value="AAA+_ATPase"/>
</dbReference>
<keyword evidence="11" id="KW-0378">Hydrolase</keyword>
<dbReference type="KEGG" id="ptes:JQU52_12985"/>
<dbReference type="InterPro" id="IPR001270">
    <property type="entry name" value="ClpA/B"/>
</dbReference>
<dbReference type="Pfam" id="PF00004">
    <property type="entry name" value="AAA"/>
    <property type="match status" value="1"/>
</dbReference>
<dbReference type="PROSITE" id="PS51903">
    <property type="entry name" value="CLP_R"/>
    <property type="match status" value="1"/>
</dbReference>
<evidence type="ECO:0000256" key="8">
    <source>
        <dbReference type="RuleBase" id="RU004432"/>
    </source>
</evidence>
<evidence type="ECO:0000256" key="1">
    <source>
        <dbReference type="ARBA" id="ARBA00008675"/>
    </source>
</evidence>
<comment type="similarity">
    <text evidence="1 8">Belongs to the ClpA/ClpB family.</text>
</comment>
<dbReference type="FunFam" id="3.40.50.300:FF:000025">
    <property type="entry name" value="ATP-dependent Clp protease subunit"/>
    <property type="match status" value="1"/>
</dbReference>
<sequence length="763" mass="83751">MISAQLEKILQYAYTRARAQQQEFIGVEHLLLALMERSDDVAEILNGVGVDFALLSEQLASSIIENTPTVPQHLMDKVETQPSLGFQRVLQRAMVHVQSADKDEVSPVDVLVAVMSEKDSHAVYFLDLQSVSRLDVLRYIAHGPEHLHDAAPAASESQEQAKQEKAPPSALSQYTVNLNREALAGRIDPLIGRSEEMQRLLQTLCRRRKNNPLLVGEAGVGKTALAEGLAYRLVNDMAPDELKGAVVFSLDMGALLAGTKYRGDFEARMKAVLKELAQLERAVLFVDEIHTIIGAGSVSGGTMDASNLLKPALAKGSLRCIGATTYNEYRTIFDKDHALSRRFQKIDVVEPSIEETVAILKGLKPVFEGFHQVRYTHAALQAAAELSARYINERFLPDKAIDVIDEAAAAQKTLPKSKQRKTIGKAEIEAIVAKVARIPAKTVSHDDKQVLQFLARDLKNMVFGQDMAIETLVAAVKMARSGLAQPDKPIGSFLFTGPTGVGKTEVAKQLAYSLGVPLQRFDMSEYMERHAVSRLIGSPPGYVGFEQGGLLTEAVNKHPFSVLLLDEIEKAHPDIFNVLLQVMDYGTLTDNNGRSADFRNIVIIMTSNAGAADLARPHLGFTGRREAADSMGAVQKAFTPEFRNRLDAVIPFAPLNTAVIVRVVDKFLLALEQQLLSRQVEATFTPALRQFLADKGFDAAMGARPMHRLIQDRIRKALADELLFGHLAEGGEVLIDYNSKKDEVVLRFGQARPASKKLAQADV</sequence>
<evidence type="ECO:0000256" key="4">
    <source>
        <dbReference type="ARBA" id="ARBA00022840"/>
    </source>
</evidence>
<feature type="domain" description="Clp R" evidence="10">
    <location>
        <begin position="1"/>
        <end position="66"/>
    </location>
</feature>
<evidence type="ECO:0000259" key="10">
    <source>
        <dbReference type="PROSITE" id="PS51903"/>
    </source>
</evidence>
<keyword evidence="11" id="KW-0645">Protease</keyword>
<evidence type="ECO:0000256" key="5">
    <source>
        <dbReference type="ARBA" id="ARBA00023186"/>
    </source>
</evidence>
<dbReference type="InterPro" id="IPR003959">
    <property type="entry name" value="ATPase_AAA_core"/>
</dbReference>
<dbReference type="Gene3D" id="1.10.8.60">
    <property type="match status" value="2"/>
</dbReference>
<dbReference type="Pfam" id="PF17871">
    <property type="entry name" value="AAA_lid_9"/>
    <property type="match status" value="1"/>
</dbReference>
<dbReference type="PANTHER" id="PTHR11638">
    <property type="entry name" value="ATP-DEPENDENT CLP PROTEASE"/>
    <property type="match status" value="1"/>
</dbReference>
<protein>
    <submittedName>
        <fullName evidence="11">ATP-dependent Clp protease ATP-binding subunit ClpA</fullName>
    </submittedName>
</protein>
<dbReference type="GO" id="GO:0043335">
    <property type="term" value="P:protein unfolding"/>
    <property type="evidence" value="ECO:0007669"/>
    <property type="project" value="InterPro"/>
</dbReference>
<dbReference type="SMART" id="SM00382">
    <property type="entry name" value="AAA"/>
    <property type="match status" value="2"/>
</dbReference>
<dbReference type="GO" id="GO:0008233">
    <property type="term" value="F:peptidase activity"/>
    <property type="evidence" value="ECO:0007669"/>
    <property type="project" value="UniProtKB-KW"/>
</dbReference>
<keyword evidence="4 8" id="KW-0067">ATP-binding</keyword>
<dbReference type="InterPro" id="IPR036628">
    <property type="entry name" value="Clp_N_dom_sf"/>
</dbReference>
<dbReference type="InterPro" id="IPR018368">
    <property type="entry name" value="ClpA/B_CS1"/>
</dbReference>
<dbReference type="SUPFAM" id="SSF52540">
    <property type="entry name" value="P-loop containing nucleoside triphosphate hydrolases"/>
    <property type="match status" value="2"/>
</dbReference>
<dbReference type="InterPro" id="IPR028299">
    <property type="entry name" value="ClpA/B_CS2"/>
</dbReference>
<dbReference type="InterPro" id="IPR050130">
    <property type="entry name" value="ClpA_ClpB"/>
</dbReference>
<keyword evidence="12" id="KW-1185">Reference proteome</keyword>
<organism evidence="11 12">
    <name type="scientific">Paralysiella testudinis</name>
    <dbReference type="NCBI Taxonomy" id="2809020"/>
    <lineage>
        <taxon>Bacteria</taxon>
        <taxon>Pseudomonadati</taxon>
        <taxon>Pseudomonadota</taxon>
        <taxon>Betaproteobacteria</taxon>
        <taxon>Neisseriales</taxon>
        <taxon>Neisseriaceae</taxon>
        <taxon>Paralysiella</taxon>
    </lineage>
</organism>
<dbReference type="RefSeq" id="WP_230338889.1">
    <property type="nucleotide sequence ID" value="NZ_CP069798.1"/>
</dbReference>
<dbReference type="Gene3D" id="3.40.50.300">
    <property type="entry name" value="P-loop containing nucleotide triphosphate hydrolases"/>
    <property type="match status" value="2"/>
</dbReference>
<dbReference type="Pfam" id="PF07724">
    <property type="entry name" value="AAA_2"/>
    <property type="match status" value="1"/>
</dbReference>
<evidence type="ECO:0000256" key="2">
    <source>
        <dbReference type="ARBA" id="ARBA00022737"/>
    </source>
</evidence>
<dbReference type="GO" id="GO:0006508">
    <property type="term" value="P:proteolysis"/>
    <property type="evidence" value="ECO:0007669"/>
    <property type="project" value="UniProtKB-KW"/>
</dbReference>
<evidence type="ECO:0000256" key="9">
    <source>
        <dbReference type="SAM" id="MobiDB-lite"/>
    </source>
</evidence>
<evidence type="ECO:0000313" key="12">
    <source>
        <dbReference type="Proteomes" id="UP000653156"/>
    </source>
</evidence>
<dbReference type="CDD" id="cd00009">
    <property type="entry name" value="AAA"/>
    <property type="match status" value="1"/>
</dbReference>
<dbReference type="CDD" id="cd19499">
    <property type="entry name" value="RecA-like_ClpB_Hsp104-like"/>
    <property type="match status" value="1"/>
</dbReference>
<dbReference type="GO" id="GO:0034605">
    <property type="term" value="P:cellular response to heat"/>
    <property type="evidence" value="ECO:0007669"/>
    <property type="project" value="TreeGrafter"/>
</dbReference>
<reference evidence="11" key="1">
    <citation type="submission" date="2021-02" db="EMBL/GenBank/DDBJ databases">
        <title>Neisseriaceae sp. 26B isolated from the cloaca of a Common Toad-headed Turtle (Mesoclemmys nasuta).</title>
        <authorList>
            <person name="Spergser J."/>
            <person name="Busse H.-J."/>
        </authorList>
    </citation>
    <scope>NUCLEOTIDE SEQUENCE</scope>
    <source>
        <strain evidence="11">26B</strain>
    </source>
</reference>
<dbReference type="InterPro" id="IPR004176">
    <property type="entry name" value="Clp_R_N"/>
</dbReference>
<dbReference type="PRINTS" id="PR00300">
    <property type="entry name" value="CLPPROTEASEA"/>
</dbReference>
<accession>A0A892ZG24</accession>
<dbReference type="NCBIfam" id="TIGR02639">
    <property type="entry name" value="ClpA"/>
    <property type="match status" value="1"/>
</dbReference>
<dbReference type="InterPro" id="IPR041546">
    <property type="entry name" value="ClpA/ClpB_AAA_lid"/>
</dbReference>
<evidence type="ECO:0000256" key="3">
    <source>
        <dbReference type="ARBA" id="ARBA00022741"/>
    </source>
</evidence>
<dbReference type="PROSITE" id="PS00871">
    <property type="entry name" value="CLPAB_2"/>
    <property type="match status" value="1"/>
</dbReference>
<dbReference type="PANTHER" id="PTHR11638:SF111">
    <property type="entry name" value="ATP-DEPENDENT CLP PROTEASE ATP-BINDING SUBUNIT CLPA"/>
    <property type="match status" value="1"/>
</dbReference>
<gene>
    <name evidence="11" type="primary">clpA</name>
    <name evidence="11" type="ORF">JQU52_12985</name>
</gene>
<dbReference type="Pfam" id="PF10431">
    <property type="entry name" value="ClpB_D2-small"/>
    <property type="match status" value="1"/>
</dbReference>
<evidence type="ECO:0000256" key="6">
    <source>
        <dbReference type="ARBA" id="ARBA00025613"/>
    </source>
</evidence>
<keyword evidence="5 8" id="KW-0143">Chaperone</keyword>
<proteinExistence type="inferred from homology"/>